<evidence type="ECO:0000313" key="5">
    <source>
        <dbReference type="Proteomes" id="UP000316921"/>
    </source>
</evidence>
<dbReference type="GO" id="GO:0016757">
    <property type="term" value="F:glycosyltransferase activity"/>
    <property type="evidence" value="ECO:0007669"/>
    <property type="project" value="UniProtKB-KW"/>
</dbReference>
<dbReference type="EMBL" id="CP036287">
    <property type="protein sequence ID" value="QDU66354.1"/>
    <property type="molecule type" value="Genomic_DNA"/>
</dbReference>
<dbReference type="InterPro" id="IPR023296">
    <property type="entry name" value="Glyco_hydro_beta-prop_sf"/>
</dbReference>
<dbReference type="Gene3D" id="2.115.10.20">
    <property type="entry name" value="Glycosyl hydrolase domain, family 43"/>
    <property type="match status" value="1"/>
</dbReference>
<dbReference type="PANTHER" id="PTHR34106">
    <property type="entry name" value="GLYCOSIDASE"/>
    <property type="match status" value="1"/>
</dbReference>
<dbReference type="Proteomes" id="UP000316921">
    <property type="component" value="Chromosome"/>
</dbReference>
<sequence>MTPTPGYEELFHRHEKNPILTAADWPYAVHSVFNPGATRLADGTTLLLARVEDRRGLSHLCAARSVNGVDGWIIDEQPTLASDPAKHPEELWGIEDPRITFVDELGKYAVAYTAFSEGGPGVALALTRDFREFERCGLVMQPDDKDACLLPRRIDGNYALIHRPVHDQGAHIWISYSPDLRNWGGHKVMLQARKGGWWDANKVGLSPPLIATPEGWLMIYHGVRNTAAGALYRLGLALFDLERPEVCIARGDSWVFGPEASYECHGDVGNVAFPCGYTIGADGDTIFLYYGAADTSIALATGSVRALLAWLAKS</sequence>
<dbReference type="InterPro" id="IPR007184">
    <property type="entry name" value="Mannoside_phosphorylase"/>
</dbReference>
<evidence type="ECO:0000256" key="2">
    <source>
        <dbReference type="ARBA" id="ARBA00022679"/>
    </source>
</evidence>
<dbReference type="EC" id="2.4.1.-" evidence="4"/>
<dbReference type="AlphaFoldDB" id="A0A518BHC5"/>
<protein>
    <submittedName>
        <fullName evidence="4">Beta-1,4-mannooligosaccharide phosphorylase</fullName>
        <ecNumber evidence="4">2.4.1.-</ecNumber>
    </submittedName>
</protein>
<accession>A0A518BHC5</accession>
<keyword evidence="1 4" id="KW-0328">Glycosyltransferase</keyword>
<dbReference type="PANTHER" id="PTHR34106:SF5">
    <property type="entry name" value="GLYCOSIDASE"/>
    <property type="match status" value="1"/>
</dbReference>
<dbReference type="CDD" id="cd18615">
    <property type="entry name" value="GH130"/>
    <property type="match status" value="1"/>
</dbReference>
<evidence type="ECO:0000256" key="3">
    <source>
        <dbReference type="ARBA" id="ARBA00024356"/>
    </source>
</evidence>
<name>A0A518BHC5_9BACT</name>
<keyword evidence="5" id="KW-1185">Reference proteome</keyword>
<evidence type="ECO:0000313" key="4">
    <source>
        <dbReference type="EMBL" id="QDU66354.1"/>
    </source>
</evidence>
<proteinExistence type="inferred from homology"/>
<dbReference type="Pfam" id="PF04041">
    <property type="entry name" value="Glyco_hydro_130"/>
    <property type="match status" value="1"/>
</dbReference>
<reference evidence="4 5" key="1">
    <citation type="submission" date="2019-02" db="EMBL/GenBank/DDBJ databases">
        <title>Deep-cultivation of Planctomycetes and their phenomic and genomic characterization uncovers novel biology.</title>
        <authorList>
            <person name="Wiegand S."/>
            <person name="Jogler M."/>
            <person name="Boedeker C."/>
            <person name="Pinto D."/>
            <person name="Vollmers J."/>
            <person name="Rivas-Marin E."/>
            <person name="Kohn T."/>
            <person name="Peeters S.H."/>
            <person name="Heuer A."/>
            <person name="Rast P."/>
            <person name="Oberbeckmann S."/>
            <person name="Bunk B."/>
            <person name="Jeske O."/>
            <person name="Meyerdierks A."/>
            <person name="Storesund J.E."/>
            <person name="Kallscheuer N."/>
            <person name="Luecker S."/>
            <person name="Lage O.M."/>
            <person name="Pohl T."/>
            <person name="Merkel B.J."/>
            <person name="Hornburger P."/>
            <person name="Mueller R.-W."/>
            <person name="Bruemmer F."/>
            <person name="Labrenz M."/>
            <person name="Spormann A.M."/>
            <person name="Op den Camp H."/>
            <person name="Overmann J."/>
            <person name="Amann R."/>
            <person name="Jetten M.S.M."/>
            <person name="Mascher T."/>
            <person name="Medema M.H."/>
            <person name="Devos D.P."/>
            <person name="Kaster A.-K."/>
            <person name="Ovreas L."/>
            <person name="Rohde M."/>
            <person name="Galperin M.Y."/>
            <person name="Jogler C."/>
        </authorList>
    </citation>
    <scope>NUCLEOTIDE SEQUENCE [LARGE SCALE GENOMIC DNA]</scope>
    <source>
        <strain evidence="4 5">Pla133</strain>
    </source>
</reference>
<dbReference type="RefSeq" id="WP_145064042.1">
    <property type="nucleotide sequence ID" value="NZ_CP036287.1"/>
</dbReference>
<gene>
    <name evidence="4" type="ORF">Pla133_14240</name>
</gene>
<organism evidence="4 5">
    <name type="scientific">Engelhardtia mirabilis</name>
    <dbReference type="NCBI Taxonomy" id="2528011"/>
    <lineage>
        <taxon>Bacteria</taxon>
        <taxon>Pseudomonadati</taxon>
        <taxon>Planctomycetota</taxon>
        <taxon>Planctomycetia</taxon>
        <taxon>Planctomycetia incertae sedis</taxon>
        <taxon>Engelhardtia</taxon>
    </lineage>
</organism>
<comment type="similarity">
    <text evidence="3">Belongs to the glycosyl hydrolase 130 family.</text>
</comment>
<dbReference type="SUPFAM" id="SSF75005">
    <property type="entry name" value="Arabinanase/levansucrase/invertase"/>
    <property type="match status" value="1"/>
</dbReference>
<evidence type="ECO:0000256" key="1">
    <source>
        <dbReference type="ARBA" id="ARBA00022676"/>
    </source>
</evidence>
<dbReference type="KEGG" id="pbap:Pla133_14240"/>
<dbReference type="PIRSF" id="PIRSF016202">
    <property type="entry name" value="PH1107"/>
    <property type="match status" value="1"/>
</dbReference>
<keyword evidence="2 4" id="KW-0808">Transferase</keyword>